<dbReference type="InterPro" id="IPR013022">
    <property type="entry name" value="Xyl_isomerase-like_TIM-brl"/>
</dbReference>
<keyword evidence="1" id="KW-0119">Carbohydrate metabolism</keyword>
<dbReference type="PANTHER" id="PTHR12110">
    <property type="entry name" value="HYDROXYPYRUVATE ISOMERASE"/>
    <property type="match status" value="1"/>
</dbReference>
<accession>A0A6G7XGE2</accession>
<organism evidence="4 5">
    <name type="scientific">Leucobacter viscericola</name>
    <dbReference type="NCBI Taxonomy" id="2714935"/>
    <lineage>
        <taxon>Bacteria</taxon>
        <taxon>Bacillati</taxon>
        <taxon>Actinomycetota</taxon>
        <taxon>Actinomycetes</taxon>
        <taxon>Micrococcales</taxon>
        <taxon>Microbacteriaceae</taxon>
        <taxon>Leucobacter</taxon>
    </lineage>
</organism>
<dbReference type="PANTHER" id="PTHR12110:SF41">
    <property type="entry name" value="INOSOSE DEHYDRATASE"/>
    <property type="match status" value="1"/>
</dbReference>
<dbReference type="Gene3D" id="3.20.20.150">
    <property type="entry name" value="Divalent-metal-dependent TIM barrel enzymes"/>
    <property type="match status" value="1"/>
</dbReference>
<gene>
    <name evidence="4" type="ORF">G7068_09695</name>
</gene>
<dbReference type="KEGG" id="lvi:G7068_09695"/>
<sequence length="320" mass="35729">MNDSPAANAPASEPANGAPNPGLRIGTAPDSWGVWFPDDPKQVPWQRFLDEVVTAGYEWIELGPYGYLPTDPHQLEDELGKRGLKLSAGTVFTGFHKGEDQWQRAWDQALEVAGLASKLGAEHLVVIPDLWRSDATSEQLEPRTLTDEQWKKLGAGHDRLGKALLEEFGMKQQFHSHADSHIGTTREVLRFLDETDPRFTNLCLDTGHFAYYGGDNVKLIEDRPDRIGYLHLKQVDPTMLFDVLKNDQPFAEAVADGIMIEPPNGIPDLAPVIEAVARIDPEIFAIVEQDMYGCDVDRPFPIAKRTREHIFGCTHLARIS</sequence>
<dbReference type="Proteomes" id="UP000502677">
    <property type="component" value="Chromosome"/>
</dbReference>
<dbReference type="InterPro" id="IPR050312">
    <property type="entry name" value="IolE/XylAMocC-like"/>
</dbReference>
<proteinExistence type="predicted"/>
<evidence type="ECO:0000256" key="2">
    <source>
        <dbReference type="SAM" id="MobiDB-lite"/>
    </source>
</evidence>
<feature type="compositionally biased region" description="Low complexity" evidence="2">
    <location>
        <begin position="1"/>
        <end position="22"/>
    </location>
</feature>
<evidence type="ECO:0000313" key="5">
    <source>
        <dbReference type="Proteomes" id="UP000502677"/>
    </source>
</evidence>
<reference evidence="4 5" key="1">
    <citation type="submission" date="2020-03" db="EMBL/GenBank/DDBJ databases">
        <title>Leucobacter sp. nov., isolated from beetles.</title>
        <authorList>
            <person name="Hyun D.-W."/>
            <person name="Bae J.-W."/>
        </authorList>
    </citation>
    <scope>NUCLEOTIDE SEQUENCE [LARGE SCALE GENOMIC DNA]</scope>
    <source>
        <strain evidence="4 5">HDW9C</strain>
    </source>
</reference>
<dbReference type="SUPFAM" id="SSF51658">
    <property type="entry name" value="Xylose isomerase-like"/>
    <property type="match status" value="1"/>
</dbReference>
<dbReference type="EMBL" id="CP049863">
    <property type="protein sequence ID" value="QIK63441.1"/>
    <property type="molecule type" value="Genomic_DNA"/>
</dbReference>
<evidence type="ECO:0000313" key="4">
    <source>
        <dbReference type="EMBL" id="QIK63441.1"/>
    </source>
</evidence>
<keyword evidence="5" id="KW-1185">Reference proteome</keyword>
<dbReference type="AlphaFoldDB" id="A0A6G7XGE2"/>
<evidence type="ECO:0000259" key="3">
    <source>
        <dbReference type="Pfam" id="PF01261"/>
    </source>
</evidence>
<name>A0A6G7XGE2_9MICO</name>
<evidence type="ECO:0000256" key="1">
    <source>
        <dbReference type="ARBA" id="ARBA00023277"/>
    </source>
</evidence>
<protein>
    <submittedName>
        <fullName evidence="4">TIM barrel protein</fullName>
    </submittedName>
</protein>
<feature type="region of interest" description="Disordered" evidence="2">
    <location>
        <begin position="1"/>
        <end position="24"/>
    </location>
</feature>
<feature type="domain" description="Xylose isomerase-like TIM barrel" evidence="3">
    <location>
        <begin position="49"/>
        <end position="289"/>
    </location>
</feature>
<dbReference type="InterPro" id="IPR036237">
    <property type="entry name" value="Xyl_isomerase-like_sf"/>
</dbReference>
<dbReference type="Pfam" id="PF01261">
    <property type="entry name" value="AP_endonuc_2"/>
    <property type="match status" value="1"/>
</dbReference>